<dbReference type="AlphaFoldDB" id="A0A3P7N3A6"/>
<keyword evidence="2" id="KW-1133">Transmembrane helix</keyword>
<keyword evidence="2" id="KW-0812">Transmembrane</keyword>
<sequence length="123" mass="14661">EVNGSTGKGTTVVTEKKKRRRKKRPEEEQFVPEPPKPKIVITKEDKRNKTLWRHIMWLIVLFAYSLLGGLIFSAIEGGNDRSILVMEYERNLDLFKRRRSYQEQLFKRYYLLLCAFYTMQIST</sequence>
<feature type="transmembrane region" description="Helical" evidence="2">
    <location>
        <begin position="55"/>
        <end position="75"/>
    </location>
</feature>
<proteinExistence type="predicted"/>
<evidence type="ECO:0000256" key="2">
    <source>
        <dbReference type="SAM" id="Phobius"/>
    </source>
</evidence>
<evidence type="ECO:0000313" key="4">
    <source>
        <dbReference type="Proteomes" id="UP000271889"/>
    </source>
</evidence>
<protein>
    <recommendedName>
        <fullName evidence="5">Potassium channel domain-containing protein</fullName>
    </recommendedName>
</protein>
<feature type="region of interest" description="Disordered" evidence="1">
    <location>
        <begin position="1"/>
        <end position="34"/>
    </location>
</feature>
<dbReference type="OrthoDB" id="297496at2759"/>
<evidence type="ECO:0008006" key="5">
    <source>
        <dbReference type="Google" id="ProtNLM"/>
    </source>
</evidence>
<gene>
    <name evidence="3" type="ORF">CGOC_LOCUS10127</name>
</gene>
<organism evidence="3 4">
    <name type="scientific">Cylicostephanus goldi</name>
    <name type="common">Nematode worm</name>
    <dbReference type="NCBI Taxonomy" id="71465"/>
    <lineage>
        <taxon>Eukaryota</taxon>
        <taxon>Metazoa</taxon>
        <taxon>Ecdysozoa</taxon>
        <taxon>Nematoda</taxon>
        <taxon>Chromadorea</taxon>
        <taxon>Rhabditida</taxon>
        <taxon>Rhabditina</taxon>
        <taxon>Rhabditomorpha</taxon>
        <taxon>Strongyloidea</taxon>
        <taxon>Strongylidae</taxon>
        <taxon>Cylicostephanus</taxon>
    </lineage>
</organism>
<name>A0A3P7N3A6_CYLGO</name>
<keyword evidence="2" id="KW-0472">Membrane</keyword>
<reference evidence="3 4" key="1">
    <citation type="submission" date="2018-11" db="EMBL/GenBank/DDBJ databases">
        <authorList>
            <consortium name="Pathogen Informatics"/>
        </authorList>
    </citation>
    <scope>NUCLEOTIDE SEQUENCE [LARGE SCALE GENOMIC DNA]</scope>
</reference>
<dbReference type="Gene3D" id="1.10.287.70">
    <property type="match status" value="1"/>
</dbReference>
<keyword evidence="4" id="KW-1185">Reference proteome</keyword>
<dbReference type="EMBL" id="UYRV01109815">
    <property type="protein sequence ID" value="VDN25491.1"/>
    <property type="molecule type" value="Genomic_DNA"/>
</dbReference>
<accession>A0A3P7N3A6</accession>
<evidence type="ECO:0000256" key="1">
    <source>
        <dbReference type="SAM" id="MobiDB-lite"/>
    </source>
</evidence>
<dbReference type="Proteomes" id="UP000271889">
    <property type="component" value="Unassembled WGS sequence"/>
</dbReference>
<evidence type="ECO:0000313" key="3">
    <source>
        <dbReference type="EMBL" id="VDN25491.1"/>
    </source>
</evidence>
<feature type="non-terminal residue" evidence="3">
    <location>
        <position position="1"/>
    </location>
</feature>